<feature type="compositionally biased region" description="Low complexity" evidence="1">
    <location>
        <begin position="437"/>
        <end position="477"/>
    </location>
</feature>
<feature type="compositionally biased region" description="Polar residues" evidence="1">
    <location>
        <begin position="486"/>
        <end position="498"/>
    </location>
</feature>
<feature type="compositionally biased region" description="Polar residues" evidence="1">
    <location>
        <begin position="272"/>
        <end position="293"/>
    </location>
</feature>
<feature type="compositionally biased region" description="Polar residues" evidence="1">
    <location>
        <begin position="343"/>
        <end position="379"/>
    </location>
</feature>
<reference evidence="2" key="1">
    <citation type="submission" date="2022-09" db="EMBL/GenBank/DDBJ databases">
        <title>Fusarium specimens isolated from Avocado Roots.</title>
        <authorList>
            <person name="Stajich J."/>
            <person name="Roper C."/>
            <person name="Heimlech-Rivalta G."/>
        </authorList>
    </citation>
    <scope>NUCLEOTIDE SEQUENCE</scope>
    <source>
        <strain evidence="2">CF00136</strain>
    </source>
</reference>
<feature type="compositionally biased region" description="Polar residues" evidence="1">
    <location>
        <begin position="314"/>
        <end position="324"/>
    </location>
</feature>
<feature type="compositionally biased region" description="Low complexity" evidence="1">
    <location>
        <begin position="757"/>
        <end position="776"/>
    </location>
</feature>
<feature type="compositionally biased region" description="Polar residues" evidence="1">
    <location>
        <begin position="542"/>
        <end position="565"/>
    </location>
</feature>
<dbReference type="OrthoDB" id="5098484at2759"/>
<sequence>MIKPNPEKPTTDLEISGSLSHGSTVSEFSYREPSHSGVMTSSGDGHGFSTEIPSQPSEVETGALTSTEYSFASDTLDIPAGSKQPTSGDATSGETSGPDGISSLARDTTVLGTAATTTASGMVPGDAGSHTAFPTIATNSGSQLPGLFPPNGTETAVSPTSVVTLPDGSVSIVLPHDSTGAGSSIHFTTSDGHPSHISSSGSQESLPVSSFVSTHSDGQVSPIIPTTDSTADRQGIPTVVTQPDGDVTTISPATQEEATSTGIIVVTGPDGQESSFHPEISTNTNDITPTMALSSDGEDSTMTPPTTEVIPATSVATTNSDGQLSNGSSISGSGLDTSSIGSVTASDGQVLTDFPSGSLTDGKTSNPVGTPDATDSLNTGSSSSGGSSEDRASATNSAESEIASTEIIGTETSDETSPISTDSLTATHSVGSDYEPSTTITISTTNSHVTGTETTDSDATTNPTTFPSAEDSTSSSDEAIREQSDTDTSTQTEPTSIDSSALTSSTSETGSGGEASTGSDQPTTAGEGHSTSSDSKATTDSGRVTTGRNDGKNSEPTTTETNTYVVAPVTTSVSEPEPQDDGFVIPCNMWFFNACIGPISGWGISRPPGTYPPGPPPSISIDPEGGIEINTNKPLPDWPEYTIGPGNIPTFSEEPTSCETESAEMCITSTSYNVKVEATTTSTVTSDVISTCGTIYGCSVQDVSHSVTATDRSTVSDEPPAPTSLHGMENWPEMQESDEDLEAAAEHAQSELDSIFGTSTTGTQATTTEATPTSTESLWTGTCPSLYPQGSPTATVDGEKLLPEGIGEKCLCSYSNAFNDDVEPYTIDQLNDKINDFCDGSRTLLKDPMSGVNKRYYLGGTQILYLRVMWAFSEDNETPKGDIKLGEVCKTAFGRFACPGLSDKDRFGGIYNEVLSQGLVTWTVLPLYTTDGESESESG</sequence>
<feature type="compositionally biased region" description="Polar residues" evidence="1">
    <location>
        <begin position="415"/>
        <end position="430"/>
    </location>
</feature>
<organism evidence="2 3">
    <name type="scientific">Fusarium torreyae</name>
    <dbReference type="NCBI Taxonomy" id="1237075"/>
    <lineage>
        <taxon>Eukaryota</taxon>
        <taxon>Fungi</taxon>
        <taxon>Dikarya</taxon>
        <taxon>Ascomycota</taxon>
        <taxon>Pezizomycotina</taxon>
        <taxon>Sordariomycetes</taxon>
        <taxon>Hypocreomycetidae</taxon>
        <taxon>Hypocreales</taxon>
        <taxon>Nectriaceae</taxon>
        <taxon>Fusarium</taxon>
    </lineage>
</organism>
<gene>
    <name evidence="2" type="ORF">NW762_012053</name>
</gene>
<feature type="region of interest" description="Disordered" evidence="1">
    <location>
        <begin position="190"/>
        <end position="250"/>
    </location>
</feature>
<feature type="compositionally biased region" description="Low complexity" evidence="1">
    <location>
        <begin position="325"/>
        <end position="342"/>
    </location>
</feature>
<protein>
    <submittedName>
        <fullName evidence="2">Uncharacterized protein</fullName>
    </submittedName>
</protein>
<feature type="region of interest" description="Disordered" evidence="1">
    <location>
        <begin position="709"/>
        <end position="779"/>
    </location>
</feature>
<comment type="caution">
    <text evidence="2">The sequence shown here is derived from an EMBL/GenBank/DDBJ whole genome shotgun (WGS) entry which is preliminary data.</text>
</comment>
<feature type="compositionally biased region" description="Polar residues" evidence="1">
    <location>
        <begin position="393"/>
        <end position="403"/>
    </location>
</feature>
<feature type="region of interest" description="Disordered" evidence="1">
    <location>
        <begin position="272"/>
        <end position="565"/>
    </location>
</feature>
<accession>A0A9W8RRH0</accession>
<feature type="region of interest" description="Disordered" evidence="1">
    <location>
        <begin position="1"/>
        <end position="104"/>
    </location>
</feature>
<feature type="compositionally biased region" description="Low complexity" evidence="1">
    <location>
        <begin position="499"/>
        <end position="509"/>
    </location>
</feature>
<feature type="compositionally biased region" description="Polar residues" evidence="1">
    <location>
        <begin position="190"/>
        <end position="229"/>
    </location>
</feature>
<feature type="compositionally biased region" description="Polar residues" evidence="1">
    <location>
        <begin position="17"/>
        <end position="27"/>
    </location>
</feature>
<feature type="compositionally biased region" description="Low complexity" evidence="1">
    <location>
        <begin position="530"/>
        <end position="541"/>
    </location>
</feature>
<dbReference type="AlphaFoldDB" id="A0A9W8RRH0"/>
<evidence type="ECO:0000313" key="3">
    <source>
        <dbReference type="Proteomes" id="UP001152049"/>
    </source>
</evidence>
<feature type="compositionally biased region" description="Basic and acidic residues" evidence="1">
    <location>
        <begin position="1"/>
        <end position="11"/>
    </location>
</feature>
<keyword evidence="3" id="KW-1185">Reference proteome</keyword>
<name>A0A9W8RRH0_9HYPO</name>
<feature type="compositionally biased region" description="Polar residues" evidence="1">
    <location>
        <begin position="83"/>
        <end position="95"/>
    </location>
</feature>
<proteinExistence type="predicted"/>
<evidence type="ECO:0000313" key="2">
    <source>
        <dbReference type="EMBL" id="KAJ4250238.1"/>
    </source>
</evidence>
<evidence type="ECO:0000256" key="1">
    <source>
        <dbReference type="SAM" id="MobiDB-lite"/>
    </source>
</evidence>
<dbReference type="EMBL" id="JAOQAZ010000031">
    <property type="protein sequence ID" value="KAJ4250238.1"/>
    <property type="molecule type" value="Genomic_DNA"/>
</dbReference>
<dbReference type="Proteomes" id="UP001152049">
    <property type="component" value="Unassembled WGS sequence"/>
</dbReference>
<feature type="compositionally biased region" description="Polar residues" evidence="1">
    <location>
        <begin position="51"/>
        <end position="73"/>
    </location>
</feature>